<organism evidence="1 2">
    <name type="scientific">Enterobacter agglomerans</name>
    <name type="common">Erwinia herbicola</name>
    <name type="synonym">Pantoea agglomerans</name>
    <dbReference type="NCBI Taxonomy" id="549"/>
    <lineage>
        <taxon>Bacteria</taxon>
        <taxon>Pseudomonadati</taxon>
        <taxon>Pseudomonadota</taxon>
        <taxon>Gammaproteobacteria</taxon>
        <taxon>Enterobacterales</taxon>
        <taxon>Erwiniaceae</taxon>
        <taxon>Pantoea</taxon>
        <taxon>Pantoea agglomerans group</taxon>
    </lineage>
</organism>
<keyword evidence="2" id="KW-1185">Reference proteome</keyword>
<name>A0ACC5RU17_ENTAG</name>
<gene>
    <name evidence="1" type="ORF">JJL49_22350</name>
</gene>
<evidence type="ECO:0000313" key="1">
    <source>
        <dbReference type="EMBL" id="MBK4727967.1"/>
    </source>
</evidence>
<evidence type="ECO:0000313" key="2">
    <source>
        <dbReference type="Proteomes" id="UP000633731"/>
    </source>
</evidence>
<keyword evidence="1" id="KW-0449">Lipoprotein</keyword>
<accession>A0ACC5RU17</accession>
<dbReference type="Proteomes" id="UP000633731">
    <property type="component" value="Unassembled WGS sequence"/>
</dbReference>
<proteinExistence type="predicted"/>
<comment type="caution">
    <text evidence="1">The sequence shown here is derived from an EMBL/GenBank/DDBJ whole genome shotgun (WGS) entry which is preliminary data.</text>
</comment>
<sequence length="64" mass="6667">MPKLSLMLFSSALVLASAGCASTQPAQKVIPPPPAWMMQSAPDLLTPLNGIISSSDSESKPAER</sequence>
<protein>
    <submittedName>
        <fullName evidence="1">Rz1 family lipoprotein</fullName>
    </submittedName>
</protein>
<dbReference type="EMBL" id="JAEOXF010000021">
    <property type="protein sequence ID" value="MBK4727967.1"/>
    <property type="molecule type" value="Genomic_DNA"/>
</dbReference>
<reference evidence="1" key="1">
    <citation type="submission" date="2021-01" db="EMBL/GenBank/DDBJ databases">
        <title>Draft genome of Pantoea agglomerans Eh 335.</title>
        <authorList>
            <person name="Emsley S.A."/>
            <person name="Oline D.K."/>
            <person name="Saw J.H."/>
            <person name="Ushijima B."/>
            <person name="Videau P."/>
            <person name="Koyack M.J."/>
        </authorList>
    </citation>
    <scope>NUCLEOTIDE SEQUENCE</scope>
    <source>
        <strain evidence="1">Eh 335</strain>
    </source>
</reference>